<dbReference type="Gene3D" id="2.30.110.10">
    <property type="entry name" value="Electron Transport, Fmn-binding Protein, Chain A"/>
    <property type="match status" value="1"/>
</dbReference>
<proteinExistence type="inferred from homology"/>
<dbReference type="Proteomes" id="UP001597229">
    <property type="component" value="Unassembled WGS sequence"/>
</dbReference>
<evidence type="ECO:0000313" key="4">
    <source>
        <dbReference type="Proteomes" id="UP001597229"/>
    </source>
</evidence>
<sequence length="140" mass="15625">MTPAEWDAKAAALFAEFRQNRGLLGGEFEGIPLLILHTTDAVDGRSRANMMMYLEDSGRRIIVASHSGLPEDPVWYGNLLRTGTATIEVNGLQETVSATEVVGDERDRLYELQARAWPDFRDYATRTTRRIPVIALTTIS</sequence>
<comment type="similarity">
    <text evidence="1">Belongs to the F420H(2)-dependent quinone reductase family.</text>
</comment>
<dbReference type="NCBIfam" id="TIGR00026">
    <property type="entry name" value="hi_GC_TIGR00026"/>
    <property type="match status" value="1"/>
</dbReference>
<dbReference type="InterPro" id="IPR012349">
    <property type="entry name" value="Split_barrel_FMN-bd"/>
</dbReference>
<dbReference type="RefSeq" id="WP_367920338.1">
    <property type="nucleotide sequence ID" value="NZ_BAABAC010000028.1"/>
</dbReference>
<protein>
    <submittedName>
        <fullName evidence="3">Nitroreductase/quinone reductase family protein</fullName>
    </submittedName>
</protein>
<reference evidence="4" key="1">
    <citation type="journal article" date="2019" name="Int. J. Syst. Evol. Microbiol.">
        <title>The Global Catalogue of Microorganisms (GCM) 10K type strain sequencing project: providing services to taxonomists for standard genome sequencing and annotation.</title>
        <authorList>
            <consortium name="The Broad Institute Genomics Platform"/>
            <consortium name="The Broad Institute Genome Sequencing Center for Infectious Disease"/>
            <person name="Wu L."/>
            <person name="Ma J."/>
        </authorList>
    </citation>
    <scope>NUCLEOTIDE SEQUENCE [LARGE SCALE GENOMIC DNA]</scope>
    <source>
        <strain evidence="4">CCUG 52478</strain>
    </source>
</reference>
<dbReference type="PANTHER" id="PTHR39428:SF1">
    <property type="entry name" value="F420H(2)-DEPENDENT QUINONE REDUCTASE RV1261C"/>
    <property type="match status" value="1"/>
</dbReference>
<accession>A0ABW3W9J6</accession>
<evidence type="ECO:0000256" key="2">
    <source>
        <dbReference type="ARBA" id="ARBA00049106"/>
    </source>
</evidence>
<evidence type="ECO:0000313" key="3">
    <source>
        <dbReference type="EMBL" id="MFD1251160.1"/>
    </source>
</evidence>
<gene>
    <name evidence="3" type="ORF">ACFQ3F_25445</name>
</gene>
<organism evidence="3 4">
    <name type="scientific">Nocardioides ginsengisoli</name>
    <dbReference type="NCBI Taxonomy" id="363868"/>
    <lineage>
        <taxon>Bacteria</taxon>
        <taxon>Bacillati</taxon>
        <taxon>Actinomycetota</taxon>
        <taxon>Actinomycetes</taxon>
        <taxon>Propionibacteriales</taxon>
        <taxon>Nocardioidaceae</taxon>
        <taxon>Nocardioides</taxon>
    </lineage>
</organism>
<dbReference type="PANTHER" id="PTHR39428">
    <property type="entry name" value="F420H(2)-DEPENDENT QUINONE REDUCTASE RV1261C"/>
    <property type="match status" value="1"/>
</dbReference>
<dbReference type="InterPro" id="IPR004378">
    <property type="entry name" value="F420H2_quin_Rdtase"/>
</dbReference>
<comment type="catalytic activity">
    <reaction evidence="2">
        <text>oxidized coenzyme F420-(gamma-L-Glu)(n) + a quinol + H(+) = reduced coenzyme F420-(gamma-L-Glu)(n) + a quinone</text>
        <dbReference type="Rhea" id="RHEA:39663"/>
        <dbReference type="Rhea" id="RHEA-COMP:12939"/>
        <dbReference type="Rhea" id="RHEA-COMP:14378"/>
        <dbReference type="ChEBI" id="CHEBI:15378"/>
        <dbReference type="ChEBI" id="CHEBI:24646"/>
        <dbReference type="ChEBI" id="CHEBI:132124"/>
        <dbReference type="ChEBI" id="CHEBI:133980"/>
        <dbReference type="ChEBI" id="CHEBI:139511"/>
    </reaction>
</comment>
<name>A0ABW3W9J6_9ACTN</name>
<evidence type="ECO:0000256" key="1">
    <source>
        <dbReference type="ARBA" id="ARBA00008710"/>
    </source>
</evidence>
<keyword evidence="4" id="KW-1185">Reference proteome</keyword>
<dbReference type="EMBL" id="JBHTLX010000034">
    <property type="protein sequence ID" value="MFD1251160.1"/>
    <property type="molecule type" value="Genomic_DNA"/>
</dbReference>
<comment type="caution">
    <text evidence="3">The sequence shown here is derived from an EMBL/GenBank/DDBJ whole genome shotgun (WGS) entry which is preliminary data.</text>
</comment>
<dbReference type="Pfam" id="PF04075">
    <property type="entry name" value="F420H2_quin_red"/>
    <property type="match status" value="1"/>
</dbReference>